<accession>A0A8J2MK10</accession>
<dbReference type="PANTHER" id="PTHR35193">
    <property type="entry name" value="MUCIN 13A, CELL SURFACE-ASSOCIATED-RELATED"/>
    <property type="match status" value="1"/>
</dbReference>
<feature type="compositionally biased region" description="Low complexity" evidence="1">
    <location>
        <begin position="679"/>
        <end position="690"/>
    </location>
</feature>
<evidence type="ECO:0000256" key="1">
    <source>
        <dbReference type="SAM" id="MobiDB-lite"/>
    </source>
</evidence>
<evidence type="ECO:0000313" key="3">
    <source>
        <dbReference type="EMBL" id="CAG9531242.1"/>
    </source>
</evidence>
<dbReference type="Pfam" id="PF00024">
    <property type="entry name" value="PAN_1"/>
    <property type="match status" value="2"/>
</dbReference>
<dbReference type="EMBL" id="CAKAEH010000522">
    <property type="protein sequence ID" value="CAG9531242.1"/>
    <property type="molecule type" value="Genomic_DNA"/>
</dbReference>
<feature type="region of interest" description="Disordered" evidence="1">
    <location>
        <begin position="673"/>
        <end position="717"/>
    </location>
</feature>
<comment type="caution">
    <text evidence="3">The sequence shown here is derived from an EMBL/GenBank/DDBJ whole genome shotgun (WGS) entry which is preliminary data.</text>
</comment>
<name>A0A8J2MK10_9BILA</name>
<dbReference type="SUPFAM" id="SSF57414">
    <property type="entry name" value="Hairpin loop containing domain-like"/>
    <property type="match status" value="2"/>
</dbReference>
<dbReference type="PANTHER" id="PTHR35193:SF5">
    <property type="entry name" value="FLOCCULATION PROTEIN FLO11"/>
    <property type="match status" value="1"/>
</dbReference>
<reference evidence="3" key="1">
    <citation type="submission" date="2021-09" db="EMBL/GenBank/DDBJ databases">
        <authorList>
            <consortium name="Pathogen Informatics"/>
        </authorList>
    </citation>
    <scope>NUCLEOTIDE SEQUENCE</scope>
</reference>
<evidence type="ECO:0000259" key="2">
    <source>
        <dbReference type="PROSITE" id="PS50948"/>
    </source>
</evidence>
<dbReference type="OrthoDB" id="5869676at2759"/>
<protein>
    <recommendedName>
        <fullName evidence="2">Apple domain-containing protein</fullName>
    </recommendedName>
</protein>
<dbReference type="PROSITE" id="PS50948">
    <property type="entry name" value="PAN"/>
    <property type="match status" value="3"/>
</dbReference>
<dbReference type="CDD" id="cd01099">
    <property type="entry name" value="PAN_AP_HGF"/>
    <property type="match status" value="2"/>
</dbReference>
<organism evidence="3 4">
    <name type="scientific">Cercopithifilaria johnstoni</name>
    <dbReference type="NCBI Taxonomy" id="2874296"/>
    <lineage>
        <taxon>Eukaryota</taxon>
        <taxon>Metazoa</taxon>
        <taxon>Ecdysozoa</taxon>
        <taxon>Nematoda</taxon>
        <taxon>Chromadorea</taxon>
        <taxon>Rhabditida</taxon>
        <taxon>Spirurina</taxon>
        <taxon>Spiruromorpha</taxon>
        <taxon>Filarioidea</taxon>
        <taxon>Onchocercidae</taxon>
        <taxon>Cercopithifilaria</taxon>
    </lineage>
</organism>
<dbReference type="Proteomes" id="UP000746747">
    <property type="component" value="Unassembled WGS sequence"/>
</dbReference>
<feature type="domain" description="Apple" evidence="2">
    <location>
        <begin position="898"/>
        <end position="981"/>
    </location>
</feature>
<keyword evidence="4" id="KW-1185">Reference proteome</keyword>
<gene>
    <name evidence="3" type="ORF">CJOHNSTONI_LOCUS1656</name>
</gene>
<dbReference type="InterPro" id="IPR003609">
    <property type="entry name" value="Pan_app"/>
</dbReference>
<feature type="domain" description="Apple" evidence="2">
    <location>
        <begin position="367"/>
        <end position="448"/>
    </location>
</feature>
<sequence>MKDILMRSGIEITHSAAISGEYKKGNITTPQTSNSNKFTTLETTTTVYNALRTVTTTATVTTTTAISDPTIPINTTNAETITNIEGNNYFNDTVTVTTAITTTDTILIRDGQLQHRKILQPFEDETSLWWIHLQKLLEKDKHTYHSITETFDNSSKISNLPTFISDVNSGNKLLEKIVHELRENPSKYKVSVEHTDDRQSWIVIRIGNYRKLENLHEAKFMDIPAMVHQFPVKHDSPEELKANYHIIRIKLPYEFLNNATSDKGEIQQKQPYTSSQNISGIDEQRLKNQEEELIFEKLPGKYIENQHGYLYRVQIHDINRELPFTRKITADHEMREREIESSKTTRIENKDDHTTGREISTTTNSSCFGMVNRQLLYNASYKTIYDVSFERCRCACANTWLEEDCVMMKCKSFQYSNITRKCLLNEDDHNGKFDLVYNWDTNYFYRICIDEDIVKDALRNCPMNGKIKPEQIASKKTIANWDTTINKTIHSTKKRSTIDNQSPFLSSTFGTQSVYRWKKSGKEEVSNKTITEEVILSPNLWSKILKIKNAGRNLRSLVFEIRKKESEEISDGIGGYKYRIEIRHGTTTTATATTSIPYDNRAIRSTKDSGLEAIRKRFGATAIFTDYITKTTTIEPSSYEEVKSPIKKPEVKVVEKGKHDEIRTINGNDKKFEESVSGLNSSSTNLTSNNQRMATTKKEVGETEGFDSTSHDYNENYGLNETDITTISVTVTEGSGEMTTEEKFEIPEIDFEGVDYSHKFKTEQNSTSKAPENCFEVIDGFILKDTAGGLEQEVTLEECQCYCANSRSNERYSFQCLSATYYHKERDCVLNLQTRNEFPEQFKRQDNVSYLGMICSVEDSKQQLVDINLIDGCRRIVNITTSTAESEKVFEPVNTDNCFVEMPNHVLYGTAFAAEIDVSVEACKCYCMIAEKQYGIECRSIEYYFDSRTCLLNNLSRETNPKNFNYSIVSTLMHSYFDKSCSNQNNEFSIYINEKCLNVIKLLPVNMNLSLNLLNEIGTNRNNILHPDEVTNTYDSDSGNDFIDSHVTLAVNPIHSTEYATHLTYHDLSKEMREEKDKEDILRDHDLMTKYTTTVISADENYTNFMTVNNSSSKLNNTVANRVTTTPMKMDYAINNQTLKTTPPAEITTYPHLQKCVYSAIYRTSFRGIKLIKRVLISSPQQCFYGCHFEGCRSSNLIQVDNQTYSCELFSDALIDYRTPDVLVYDRGSVYFDGIKCNAK</sequence>
<proteinExistence type="predicted"/>
<feature type="domain" description="Apple" evidence="2">
    <location>
        <begin position="774"/>
        <end position="855"/>
    </location>
</feature>
<dbReference type="SMART" id="SM00473">
    <property type="entry name" value="PAN_AP"/>
    <property type="match status" value="4"/>
</dbReference>
<evidence type="ECO:0000313" key="4">
    <source>
        <dbReference type="Proteomes" id="UP000746747"/>
    </source>
</evidence>
<dbReference type="AlphaFoldDB" id="A0A8J2MK10"/>
<dbReference type="Gene3D" id="3.50.4.10">
    <property type="entry name" value="Hepatocyte Growth Factor"/>
    <property type="match status" value="3"/>
</dbReference>